<sequence>MQIPIDNWTTRTDYSFDYSLAVMSSVPLSAAHGTWVGLPFAVVDCDHFRTDSLRPIARPPLESSYPKIRPELDDSAK</sequence>
<evidence type="ECO:0000313" key="2">
    <source>
        <dbReference type="Proteomes" id="UP000011657"/>
    </source>
</evidence>
<protein>
    <submittedName>
        <fullName evidence="1">Uncharacterized protein</fullName>
    </submittedName>
</protein>
<comment type="caution">
    <text evidence="1">The sequence shown here is derived from an EMBL/GenBank/DDBJ whole genome shotgun (WGS) entry which is preliminary data.</text>
</comment>
<dbReference type="EMBL" id="AOIS01000067">
    <property type="protein sequence ID" value="ELZ13344.1"/>
    <property type="molecule type" value="Genomic_DNA"/>
</dbReference>
<proteinExistence type="predicted"/>
<dbReference type="STRING" id="1227488.C477_22850"/>
<keyword evidence="2" id="KW-1185">Reference proteome</keyword>
<gene>
    <name evidence="1" type="ORF">C477_22850</name>
</gene>
<dbReference type="AlphaFoldDB" id="M0BUK3"/>
<evidence type="ECO:0000313" key="1">
    <source>
        <dbReference type="EMBL" id="ELZ13344.1"/>
    </source>
</evidence>
<name>M0BUK3_9EURY</name>
<organism evidence="1 2">
    <name type="scientific">Haloterrigena salina JCM 13891</name>
    <dbReference type="NCBI Taxonomy" id="1227488"/>
    <lineage>
        <taxon>Archaea</taxon>
        <taxon>Methanobacteriati</taxon>
        <taxon>Methanobacteriota</taxon>
        <taxon>Stenosarchaea group</taxon>
        <taxon>Halobacteria</taxon>
        <taxon>Halobacteriales</taxon>
        <taxon>Natrialbaceae</taxon>
        <taxon>Haloterrigena</taxon>
    </lineage>
</organism>
<reference evidence="1 2" key="1">
    <citation type="journal article" date="2014" name="PLoS Genet.">
        <title>Phylogenetically driven sequencing of extremely halophilic archaea reveals strategies for static and dynamic osmo-response.</title>
        <authorList>
            <person name="Becker E.A."/>
            <person name="Seitzer P.M."/>
            <person name="Tritt A."/>
            <person name="Larsen D."/>
            <person name="Krusor M."/>
            <person name="Yao A.I."/>
            <person name="Wu D."/>
            <person name="Madern D."/>
            <person name="Eisen J.A."/>
            <person name="Darling A.E."/>
            <person name="Facciotti M.T."/>
        </authorList>
    </citation>
    <scope>NUCLEOTIDE SEQUENCE [LARGE SCALE GENOMIC DNA]</scope>
    <source>
        <strain evidence="1 2">JCM 13891</strain>
    </source>
</reference>
<accession>M0BUK3</accession>
<dbReference type="Proteomes" id="UP000011657">
    <property type="component" value="Unassembled WGS sequence"/>
</dbReference>